<dbReference type="PANTHER" id="PTHR34796:SF1">
    <property type="entry name" value="EXPRESSED PROTEIN"/>
    <property type="match status" value="1"/>
</dbReference>
<gene>
    <name evidence="1" type="ORF">C4B60_04360</name>
</gene>
<dbReference type="Proteomes" id="UP000239047">
    <property type="component" value="Unassembled WGS sequence"/>
</dbReference>
<dbReference type="OrthoDB" id="165483at2"/>
<dbReference type="RefSeq" id="WP_104056794.1">
    <property type="nucleotide sequence ID" value="NZ_PREZ01000002.1"/>
</dbReference>
<sequence>MNKYPQSYIDYLVHFHGDRDYFECHEALEEFWKEHTEMDRNSIWVAWIQLAVALYHQRRGNFSGAKRMIEKAFKKFRHHEKQLPEFGMQPALFLEQLQNLTASITAKTPYTSIQLPIDDFYLESTCREQCLKKGFTWGQISDLSDRMITERHRLRDRSDVILLREKELRKRNNKPRTF</sequence>
<dbReference type="PANTHER" id="PTHR34796">
    <property type="entry name" value="EXPRESSED PROTEIN"/>
    <property type="match status" value="1"/>
</dbReference>
<reference evidence="1 2" key="1">
    <citation type="submission" date="2018-02" db="EMBL/GenBank/DDBJ databases">
        <title>Jeotgalibacillus proteolyticum sp. nov. a protease producing bacterium isolated from ocean sediments of Laizhou Bay.</title>
        <authorList>
            <person name="Li Y."/>
        </authorList>
    </citation>
    <scope>NUCLEOTIDE SEQUENCE [LARGE SCALE GENOMIC DNA]</scope>
    <source>
        <strain evidence="1 2">22-7</strain>
    </source>
</reference>
<dbReference type="EMBL" id="PREZ01000002">
    <property type="protein sequence ID" value="PPA71304.1"/>
    <property type="molecule type" value="Genomic_DNA"/>
</dbReference>
<dbReference type="Pfam" id="PF03745">
    <property type="entry name" value="DUF309"/>
    <property type="match status" value="1"/>
</dbReference>
<organism evidence="1 2">
    <name type="scientific">Jeotgalibacillus proteolyticus</name>
    <dbReference type="NCBI Taxonomy" id="2082395"/>
    <lineage>
        <taxon>Bacteria</taxon>
        <taxon>Bacillati</taxon>
        <taxon>Bacillota</taxon>
        <taxon>Bacilli</taxon>
        <taxon>Bacillales</taxon>
        <taxon>Caryophanaceae</taxon>
        <taxon>Jeotgalibacillus</taxon>
    </lineage>
</organism>
<evidence type="ECO:0000313" key="2">
    <source>
        <dbReference type="Proteomes" id="UP000239047"/>
    </source>
</evidence>
<dbReference type="InterPro" id="IPR023203">
    <property type="entry name" value="TTHA0068_sf"/>
</dbReference>
<comment type="caution">
    <text evidence="1">The sequence shown here is derived from an EMBL/GenBank/DDBJ whole genome shotgun (WGS) entry which is preliminary data.</text>
</comment>
<name>A0A2S5GEH3_9BACL</name>
<dbReference type="SUPFAM" id="SSF140663">
    <property type="entry name" value="TTHA0068-like"/>
    <property type="match status" value="1"/>
</dbReference>
<proteinExistence type="predicted"/>
<dbReference type="InterPro" id="IPR005500">
    <property type="entry name" value="DUF309"/>
</dbReference>
<accession>A0A2S5GEH3</accession>
<dbReference type="AlphaFoldDB" id="A0A2S5GEH3"/>
<keyword evidence="2" id="KW-1185">Reference proteome</keyword>
<protein>
    <submittedName>
        <fullName evidence="1">DUF309 domain-containing protein</fullName>
    </submittedName>
</protein>
<dbReference type="Gene3D" id="1.10.3450.10">
    <property type="entry name" value="TTHA0068-like"/>
    <property type="match status" value="1"/>
</dbReference>
<evidence type="ECO:0000313" key="1">
    <source>
        <dbReference type="EMBL" id="PPA71304.1"/>
    </source>
</evidence>